<dbReference type="Pfam" id="PF13041">
    <property type="entry name" value="PPR_2"/>
    <property type="match status" value="3"/>
</dbReference>
<dbReference type="PROSITE" id="PS51375">
    <property type="entry name" value="PPR"/>
    <property type="match status" value="5"/>
</dbReference>
<evidence type="ECO:0000256" key="3">
    <source>
        <dbReference type="PROSITE-ProRule" id="PRU00708"/>
    </source>
</evidence>
<dbReference type="Gene3D" id="1.25.40.10">
    <property type="entry name" value="Tetratricopeptide repeat domain"/>
    <property type="match status" value="4"/>
</dbReference>
<proteinExistence type="inferred from homology"/>
<reference evidence="6 7" key="1">
    <citation type="submission" date="2024-08" db="EMBL/GenBank/DDBJ databases">
        <title>Insights into the chromosomal genome structure of Flemingia macrophylla.</title>
        <authorList>
            <person name="Ding Y."/>
            <person name="Zhao Y."/>
            <person name="Bi W."/>
            <person name="Wu M."/>
            <person name="Zhao G."/>
            <person name="Gong Y."/>
            <person name="Li W."/>
            <person name="Zhang P."/>
        </authorList>
    </citation>
    <scope>NUCLEOTIDE SEQUENCE [LARGE SCALE GENOMIC DNA]</scope>
    <source>
        <strain evidence="6">DYQJB</strain>
        <tissue evidence="6">Leaf</tissue>
    </source>
</reference>
<evidence type="ECO:0000259" key="5">
    <source>
        <dbReference type="Pfam" id="PF14432"/>
    </source>
</evidence>
<organism evidence="6 7">
    <name type="scientific">Flemingia macrophylla</name>
    <dbReference type="NCBI Taxonomy" id="520843"/>
    <lineage>
        <taxon>Eukaryota</taxon>
        <taxon>Viridiplantae</taxon>
        <taxon>Streptophyta</taxon>
        <taxon>Embryophyta</taxon>
        <taxon>Tracheophyta</taxon>
        <taxon>Spermatophyta</taxon>
        <taxon>Magnoliopsida</taxon>
        <taxon>eudicotyledons</taxon>
        <taxon>Gunneridae</taxon>
        <taxon>Pentapetalae</taxon>
        <taxon>rosids</taxon>
        <taxon>fabids</taxon>
        <taxon>Fabales</taxon>
        <taxon>Fabaceae</taxon>
        <taxon>Papilionoideae</taxon>
        <taxon>50 kb inversion clade</taxon>
        <taxon>NPAAA clade</taxon>
        <taxon>indigoferoid/millettioid clade</taxon>
        <taxon>Phaseoleae</taxon>
        <taxon>Flemingia</taxon>
    </lineage>
</organism>
<dbReference type="FunFam" id="1.25.40.10:FF:001795">
    <property type="entry name" value="Pentatricopeptide repeat-containing protein At1g25360"/>
    <property type="match status" value="1"/>
</dbReference>
<dbReference type="Pfam" id="PF20431">
    <property type="entry name" value="E_motif"/>
    <property type="match status" value="1"/>
</dbReference>
<dbReference type="AlphaFoldDB" id="A0ABD1LNF5"/>
<dbReference type="FunFam" id="1.25.40.10:FF:002540">
    <property type="entry name" value="Pentatricopeptide repeat-containing protein"/>
    <property type="match status" value="1"/>
</dbReference>
<sequence length="885" mass="98699">MMNMEVRAMGNRYLAQLRHPSLAPAVHAHIITSGFTPFPLLLNRLIDHYCKSSNLPYACNLFDKIPKPDIVATTTLLSAYSAAGNLTLAHRLFSATPFSIRDTVSYNAMITAFSHNHDGHAALRLFLQMKRHAFSPDPFTFSTVLAALSLVADHETHCHQFHCEVLKWGVLAVPSVLNALMSSYVSCASSPLVDSPAAMASARKLFDQAPPSLRDELSWTTIIAGYVRNSDLAAARELLDGMTHPIAVAWNAMISGYVHHGLNEAAFDLFRRMHRLGIQQDEYTHTSVISAASNAGLFNVGRQVHAYVLRTVVHPSRHFVVSVNNVLITFYTRFGKLVEARRVFDRMPVKDIVSWNAILSGYVNARRIDDANSVFREMPERSLLTWTVMISGLAQSGFGEEGLKLFNQLKLEGVEPCDYAYAGAVASCATLGSLDNGQQIHSQIIQLGHDSSLSVGNALITMYSRCGLVEAADTVFLTMPYVDSVSWNAMIAALAQHGHGVQAIQLYEKMLKEDILPDRITFLTILSACSHAGLVKEGRHYFDTMQAHYGITPEEDHYARLIDLLCRAGMFLEAKNVTESMLFEPGAPIWEALLAGCRIHGNMELGIQAAHRLLKLVPQQDGTYITLSNMYATLGKWDEVARVRQLMRERGVKKEPGCSWVEVENMVHVFLVDDAVHPEVHAVYKYLEQLVHEMRKLGYVPDTKYVLHDMESEQKEYALSTHSEKLAVVYGIMKLPLGATIRVFKNLRICGDCHNAFKFISKVVEREIIVRDRKRFHHFRNGECSCGNYCVYHCAIELRAEHSSSLDLNLNLIVLVRPPLPPHPRLFTFRGDTKGSARSGDGSARPDQVGPAGQNVQLVHQGSLNYNGLQVQPQHMVMPSMQSQE</sequence>
<protein>
    <recommendedName>
        <fullName evidence="5">DYW domain-containing protein</fullName>
    </recommendedName>
</protein>
<feature type="repeat" description="PPR" evidence="3">
    <location>
        <begin position="620"/>
        <end position="654"/>
    </location>
</feature>
<evidence type="ECO:0000256" key="4">
    <source>
        <dbReference type="SAM" id="MobiDB-lite"/>
    </source>
</evidence>
<dbReference type="InterPro" id="IPR011990">
    <property type="entry name" value="TPR-like_helical_dom_sf"/>
</dbReference>
<dbReference type="SUPFAM" id="SSF48452">
    <property type="entry name" value="TPR-like"/>
    <property type="match status" value="1"/>
</dbReference>
<feature type="repeat" description="PPR" evidence="3">
    <location>
        <begin position="483"/>
        <end position="517"/>
    </location>
</feature>
<dbReference type="InterPro" id="IPR002885">
    <property type="entry name" value="PPR_rpt"/>
</dbReference>
<dbReference type="Pfam" id="PF14432">
    <property type="entry name" value="DYW_deaminase"/>
    <property type="match status" value="1"/>
</dbReference>
<feature type="repeat" description="PPR" evidence="3">
    <location>
        <begin position="246"/>
        <end position="280"/>
    </location>
</feature>
<dbReference type="NCBIfam" id="TIGR00756">
    <property type="entry name" value="PPR"/>
    <property type="match status" value="5"/>
</dbReference>
<feature type="region of interest" description="Disordered" evidence="4">
    <location>
        <begin position="827"/>
        <end position="852"/>
    </location>
</feature>
<evidence type="ECO:0000313" key="7">
    <source>
        <dbReference type="Proteomes" id="UP001603857"/>
    </source>
</evidence>
<dbReference type="InterPro" id="IPR046848">
    <property type="entry name" value="E_motif"/>
</dbReference>
<dbReference type="Proteomes" id="UP001603857">
    <property type="component" value="Unassembled WGS sequence"/>
</dbReference>
<feature type="repeat" description="PPR" evidence="3">
    <location>
        <begin position="351"/>
        <end position="385"/>
    </location>
</feature>
<comment type="caution">
    <text evidence="6">The sequence shown here is derived from an EMBL/GenBank/DDBJ whole genome shotgun (WGS) entry which is preliminary data.</text>
</comment>
<dbReference type="PANTHER" id="PTHR47926:SF541">
    <property type="entry name" value="DYW DOMAIN-CONTAINING PROTEIN"/>
    <property type="match status" value="1"/>
</dbReference>
<dbReference type="FunFam" id="1.25.40.10:FF:000566">
    <property type="entry name" value="Pentatricopeptide repeat-containing protein"/>
    <property type="match status" value="1"/>
</dbReference>
<dbReference type="Pfam" id="PF01535">
    <property type="entry name" value="PPR"/>
    <property type="match status" value="6"/>
</dbReference>
<comment type="similarity">
    <text evidence="1">Belongs to the PPR family. PCMP-H subfamily.</text>
</comment>
<name>A0ABD1LNF5_9FABA</name>
<feature type="repeat" description="PPR" evidence="3">
    <location>
        <begin position="102"/>
        <end position="136"/>
    </location>
</feature>
<dbReference type="InterPro" id="IPR032867">
    <property type="entry name" value="DYW_dom"/>
</dbReference>
<dbReference type="InterPro" id="IPR046960">
    <property type="entry name" value="PPR_At4g14850-like_plant"/>
</dbReference>
<dbReference type="EMBL" id="JBGMDY010000008">
    <property type="protein sequence ID" value="KAL2325037.1"/>
    <property type="molecule type" value="Genomic_DNA"/>
</dbReference>
<keyword evidence="2" id="KW-0677">Repeat</keyword>
<accession>A0ABD1LNF5</accession>
<dbReference type="PANTHER" id="PTHR47926">
    <property type="entry name" value="PENTATRICOPEPTIDE REPEAT-CONTAINING PROTEIN"/>
    <property type="match status" value="1"/>
</dbReference>
<feature type="domain" description="DYW" evidence="5">
    <location>
        <begin position="698"/>
        <end position="789"/>
    </location>
</feature>
<gene>
    <name evidence="6" type="ORF">Fmac_024095</name>
</gene>
<evidence type="ECO:0000256" key="2">
    <source>
        <dbReference type="ARBA" id="ARBA00022737"/>
    </source>
</evidence>
<keyword evidence="7" id="KW-1185">Reference proteome</keyword>
<evidence type="ECO:0000256" key="1">
    <source>
        <dbReference type="ARBA" id="ARBA00006643"/>
    </source>
</evidence>
<evidence type="ECO:0000313" key="6">
    <source>
        <dbReference type="EMBL" id="KAL2325037.1"/>
    </source>
</evidence>